<gene>
    <name evidence="2" type="ORF">Q4535_04375</name>
</gene>
<dbReference type="Proteomes" id="UP001170481">
    <property type="component" value="Unassembled WGS sequence"/>
</dbReference>
<reference evidence="2" key="1">
    <citation type="submission" date="2023-07" db="EMBL/GenBank/DDBJ databases">
        <title>Genome content predicts the carbon catabolic preferences of heterotrophic bacteria.</title>
        <authorList>
            <person name="Gralka M."/>
        </authorList>
    </citation>
    <scope>NUCLEOTIDE SEQUENCE</scope>
    <source>
        <strain evidence="2">C2R13</strain>
    </source>
</reference>
<evidence type="ECO:0000313" key="3">
    <source>
        <dbReference type="Proteomes" id="UP001170481"/>
    </source>
</evidence>
<evidence type="ECO:0000313" key="2">
    <source>
        <dbReference type="EMBL" id="MDO6671348.1"/>
    </source>
</evidence>
<proteinExistence type="predicted"/>
<feature type="transmembrane region" description="Helical" evidence="1">
    <location>
        <begin position="89"/>
        <end position="109"/>
    </location>
</feature>
<sequence>MLSFPEKELSNEHQKLIALGAGVLAFLLGCFYYDQLTTAEILFNPLFFLDVQDKLVFNVPGLIHGLIALGMLIPLYVRRIIAYRNMSIATILLFMVNLYLFSAWIQLAVGVQGDFSNTIVNFGLMFALLLGWLGIRSLAGYCWMIVVLLCGYNMLNTSEMLAAWGVLFLALSIISVWLQTKMALDDFFMSMKSEFSNLSDSSITQTARDSMQAGALDITKKVDQSWKKD</sequence>
<protein>
    <submittedName>
        <fullName evidence="2">Uncharacterized protein</fullName>
    </submittedName>
</protein>
<dbReference type="AlphaFoldDB" id="A0AAP4X0T0"/>
<keyword evidence="1" id="KW-0812">Transmembrane</keyword>
<name>A0AAP4X0T0_9GAMM</name>
<accession>A0AAP4X0T0</accession>
<dbReference type="EMBL" id="JAUORK010000004">
    <property type="protein sequence ID" value="MDO6671348.1"/>
    <property type="molecule type" value="Genomic_DNA"/>
</dbReference>
<keyword evidence="1" id="KW-0472">Membrane</keyword>
<dbReference type="RefSeq" id="WP_303593015.1">
    <property type="nucleotide sequence ID" value="NZ_JAUORK010000004.1"/>
</dbReference>
<evidence type="ECO:0000256" key="1">
    <source>
        <dbReference type="SAM" id="Phobius"/>
    </source>
</evidence>
<feature type="transmembrane region" description="Helical" evidence="1">
    <location>
        <begin position="161"/>
        <end position="180"/>
    </location>
</feature>
<dbReference type="PROSITE" id="PS51257">
    <property type="entry name" value="PROKAR_LIPOPROTEIN"/>
    <property type="match status" value="1"/>
</dbReference>
<feature type="transmembrane region" description="Helical" evidence="1">
    <location>
        <begin position="16"/>
        <end position="35"/>
    </location>
</feature>
<keyword evidence="1" id="KW-1133">Transmembrane helix</keyword>
<comment type="caution">
    <text evidence="2">The sequence shown here is derived from an EMBL/GenBank/DDBJ whole genome shotgun (WGS) entry which is preliminary data.</text>
</comment>
<organism evidence="2 3">
    <name type="scientific">Cobetia amphilecti</name>
    <dbReference type="NCBI Taxonomy" id="1055104"/>
    <lineage>
        <taxon>Bacteria</taxon>
        <taxon>Pseudomonadati</taxon>
        <taxon>Pseudomonadota</taxon>
        <taxon>Gammaproteobacteria</taxon>
        <taxon>Oceanospirillales</taxon>
        <taxon>Halomonadaceae</taxon>
        <taxon>Cobetia</taxon>
    </lineage>
</organism>
<feature type="transmembrane region" description="Helical" evidence="1">
    <location>
        <begin position="55"/>
        <end position="77"/>
    </location>
</feature>